<dbReference type="Proteomes" id="UP001054821">
    <property type="component" value="Chromosome 1"/>
</dbReference>
<dbReference type="AlphaFoldDB" id="A0AAD4ZK28"/>
<dbReference type="InterPro" id="IPR043502">
    <property type="entry name" value="DNA/RNA_pol_sf"/>
</dbReference>
<dbReference type="EMBL" id="JAJFAZ020000001">
    <property type="protein sequence ID" value="KAI5348278.1"/>
    <property type="molecule type" value="Genomic_DNA"/>
</dbReference>
<dbReference type="PANTHER" id="PTHR11439:SF524">
    <property type="entry name" value="RNA-DIRECTED DNA POLYMERASE, PROTEIN KINASE RLK-PELLE-DLSV FAMILY"/>
    <property type="match status" value="1"/>
</dbReference>
<comment type="caution">
    <text evidence="1">The sequence shown here is derived from an EMBL/GenBank/DDBJ whole genome shotgun (WGS) entry which is preliminary data.</text>
</comment>
<evidence type="ECO:0000313" key="1">
    <source>
        <dbReference type="EMBL" id="KAI5348278.1"/>
    </source>
</evidence>
<reference evidence="1 2" key="1">
    <citation type="journal article" date="2022" name="G3 (Bethesda)">
        <title>Whole-genome sequence and methylome profiling of the almond [Prunus dulcis (Mill.) D.A. Webb] cultivar 'Nonpareil'.</title>
        <authorList>
            <person name="D'Amico-Willman K.M."/>
            <person name="Ouma W.Z."/>
            <person name="Meulia T."/>
            <person name="Sideli G.M."/>
            <person name="Gradziel T.M."/>
            <person name="Fresnedo-Ramirez J."/>
        </authorList>
    </citation>
    <scope>NUCLEOTIDE SEQUENCE [LARGE SCALE GENOMIC DNA]</scope>
    <source>
        <strain evidence="1">Clone GOH B32 T37-40</strain>
    </source>
</reference>
<evidence type="ECO:0000313" key="2">
    <source>
        <dbReference type="Proteomes" id="UP001054821"/>
    </source>
</evidence>
<sequence>MMQKYEMTDLGLLHHFLGMRVLQTENGVFIHQSKYAKSLLVKFGLEDCKSVTIHLPTGEKLKKVDGSQLADEGLFRKIVGSLLYLTATRPGIMFAASLLSRFMHSPTKKHMGIAKRAGTEDDSRSTSGYAFNFGSGAFSWASVKQNTVALSTAKAEYVSAAETTAQAIWLRFVLDDFGEMQPDATPLFCDNMSAISMVKNPVFHQKTRHINRRYHFIREALQEGVIDIRFCRSEEQLADIFTKALPKDRFNYLRLKLGVKSKQIDTVVSPMRLQGKVSADSVFEMKDTGRLTYFLGLQVSYNSTGDIFVHQRKYAKDLLQKKYCWCLTILTFTRPDLSYVVNTVCKYMTARTKIHFDLVKRILRYIQGTMNYGIHFTHGPWQLQAYSDAKWAGDLNTRSSTTGFVVLLGHNPISWQSKKKGSVSRSSTEAEYRALANTAADLAWIRQVLLDLKVCLPPPPTIFCDNLSALALNSYPVYHSRIKHLDTNFHFVRERVQRNDLIVQYGPTQEKIADVFTKGLHSPIFLSHCISMRVGNPEQDPELGLRGIDNNIRYLSLGYSTPFLLLGASYMYLSLAAAKAAVISVGEDIVTLGCHLVVVFWCTRYFKLLPQSSYFCGS</sequence>
<protein>
    <recommendedName>
        <fullName evidence="3">Reverse transcriptase Ty1/copia-type domain-containing protein</fullName>
    </recommendedName>
</protein>
<accession>A0AAD4ZK28</accession>
<organism evidence="1 2">
    <name type="scientific">Prunus dulcis</name>
    <name type="common">Almond</name>
    <name type="synonym">Amygdalus dulcis</name>
    <dbReference type="NCBI Taxonomy" id="3755"/>
    <lineage>
        <taxon>Eukaryota</taxon>
        <taxon>Viridiplantae</taxon>
        <taxon>Streptophyta</taxon>
        <taxon>Embryophyta</taxon>
        <taxon>Tracheophyta</taxon>
        <taxon>Spermatophyta</taxon>
        <taxon>Magnoliopsida</taxon>
        <taxon>eudicotyledons</taxon>
        <taxon>Gunneridae</taxon>
        <taxon>Pentapetalae</taxon>
        <taxon>rosids</taxon>
        <taxon>fabids</taxon>
        <taxon>Rosales</taxon>
        <taxon>Rosaceae</taxon>
        <taxon>Amygdaloideae</taxon>
        <taxon>Amygdaleae</taxon>
        <taxon>Prunus</taxon>
    </lineage>
</organism>
<name>A0AAD4ZK28_PRUDU</name>
<evidence type="ECO:0008006" key="3">
    <source>
        <dbReference type="Google" id="ProtNLM"/>
    </source>
</evidence>
<dbReference type="CDD" id="cd09272">
    <property type="entry name" value="RNase_HI_RT_Ty1"/>
    <property type="match status" value="2"/>
</dbReference>
<proteinExistence type="predicted"/>
<dbReference type="SUPFAM" id="SSF56672">
    <property type="entry name" value="DNA/RNA polymerases"/>
    <property type="match status" value="1"/>
</dbReference>
<keyword evidence="2" id="KW-1185">Reference proteome</keyword>
<dbReference type="PANTHER" id="PTHR11439">
    <property type="entry name" value="GAG-POL-RELATED RETROTRANSPOSON"/>
    <property type="match status" value="1"/>
</dbReference>
<gene>
    <name evidence="1" type="ORF">L3X38_001165</name>
</gene>